<dbReference type="Pfam" id="PF02812">
    <property type="entry name" value="ELFV_dehydrog_N"/>
    <property type="match status" value="1"/>
</dbReference>
<dbReference type="InterPro" id="IPR036291">
    <property type="entry name" value="NAD(P)-bd_dom_sf"/>
</dbReference>
<evidence type="ECO:0000256" key="1">
    <source>
        <dbReference type="ARBA" id="ARBA00006382"/>
    </source>
</evidence>
<reference evidence="9 10" key="2">
    <citation type="journal article" date="2016" name="Environ. Microbiol. Rep.">
        <title>Metagenomic evidence for the presence of phototrophic Gemmatimonadetes bacteria in diverse environments.</title>
        <authorList>
            <person name="Zeng Y."/>
            <person name="Baumbach J."/>
            <person name="Barbosa E.G."/>
            <person name="Azevedo V."/>
            <person name="Zhang C."/>
            <person name="Koblizek M."/>
        </authorList>
    </citation>
    <scope>NUCLEOTIDE SEQUENCE [LARGE SCALE GENOMIC DNA]</scope>
    <source>
        <strain evidence="9 10">AP64</strain>
    </source>
</reference>
<protein>
    <recommendedName>
        <fullName evidence="3">Glutamate dehydrogenase</fullName>
    </recommendedName>
</protein>
<dbReference type="PRINTS" id="PR00082">
    <property type="entry name" value="GLFDHDRGNASE"/>
</dbReference>
<gene>
    <name evidence="9" type="ORF">GEMMAAP_17625</name>
</gene>
<feature type="binding site" evidence="5">
    <location>
        <position position="68"/>
    </location>
    <ligand>
        <name>substrate</name>
    </ligand>
</feature>
<feature type="binding site" evidence="5">
    <location>
        <position position="192"/>
    </location>
    <ligand>
        <name>NAD(+)</name>
        <dbReference type="ChEBI" id="CHEBI:57540"/>
    </ligand>
</feature>
<dbReference type="Proteomes" id="UP000076404">
    <property type="component" value="Chromosome"/>
</dbReference>
<keyword evidence="2 3" id="KW-0560">Oxidoreductase</keyword>
<dbReference type="GO" id="GO:0000166">
    <property type="term" value="F:nucleotide binding"/>
    <property type="evidence" value="ECO:0007669"/>
    <property type="project" value="UniProtKB-KW"/>
</dbReference>
<dbReference type="GO" id="GO:0006538">
    <property type="term" value="P:L-glutamate catabolic process"/>
    <property type="evidence" value="ECO:0007669"/>
    <property type="project" value="TreeGrafter"/>
</dbReference>
<dbReference type="PANTHER" id="PTHR11606:SF13">
    <property type="entry name" value="GLUTAMATE DEHYDROGENASE 1, MITOCHONDRIAL"/>
    <property type="match status" value="1"/>
</dbReference>
<evidence type="ECO:0000256" key="3">
    <source>
        <dbReference type="PIRNR" id="PIRNR000185"/>
    </source>
</evidence>
<dbReference type="InterPro" id="IPR046346">
    <property type="entry name" value="Aminoacid_DH-like_N_sf"/>
</dbReference>
<reference evidence="9 10" key="1">
    <citation type="journal article" date="2014" name="Proc. Natl. Acad. Sci. U.S.A.">
        <title>Functional type 2 photosynthetic reaction centers found in the rare bacterial phylum Gemmatimonadetes.</title>
        <authorList>
            <person name="Zeng Y."/>
            <person name="Feng F."/>
            <person name="Medova H."/>
            <person name="Dean J."/>
            <person name="Koblizek M."/>
        </authorList>
    </citation>
    <scope>NUCLEOTIDE SEQUENCE [LARGE SCALE GENOMIC DNA]</scope>
    <source>
        <strain evidence="9 10">AP64</strain>
    </source>
</reference>
<evidence type="ECO:0000256" key="5">
    <source>
        <dbReference type="PIRSR" id="PIRSR000185-2"/>
    </source>
</evidence>
<feature type="binding site" evidence="5">
    <location>
        <position position="92"/>
    </location>
    <ligand>
        <name>substrate</name>
    </ligand>
</feature>
<dbReference type="InterPro" id="IPR006097">
    <property type="entry name" value="Glu/Leu/Phe/Val/Trp_DH_dimer"/>
</dbReference>
<dbReference type="PANTHER" id="PTHR11606">
    <property type="entry name" value="GLUTAMATE DEHYDROGENASE"/>
    <property type="match status" value="1"/>
</dbReference>
<sequence>MSTSFLAQVDAAFNRAAAFTKHDPTLLEQIRACNAVYFVSFPIRRDNGTIEVIQAWRAEHSQHKSPTKGGIRYAPNVSDDEVQALAALMTYKCAIVDVPFGGAKGGVKIDRRKYSEAELERITRRYTFELVRKRFIGPGIDVPAPDYGTSSKEMAWIADTYASLANGELDAIACVTAKPLAQGGIRGRTEATGRGVYYGLREACDDAEAMKRLGLTRGLEGKRVIVQGLGNVGYWAARFLQEAGALVVAVAEYNGAVANDKGLDIVALDAWRKAHGSLLGFPGATDIPEALTALELPCDILVPAALEHQLTAENAPRIQAKIVAEAANGPTTPEAEAVFAQKGILVLPDVWLNAGGVIVSYFEWLKNLSHVRFGRMQKRHEEETLRKLLRAIEDKTGQRFTDAEALSLTEGADEEDLVASGLAESMIVAYRQLTEVHRRIDDPKVTLRTAAMVSAIDKVAQSYVDMGIFP</sequence>
<dbReference type="EMBL" id="CP011454">
    <property type="protein sequence ID" value="AMW06114.1"/>
    <property type="molecule type" value="Genomic_DNA"/>
</dbReference>
<dbReference type="Gene3D" id="3.40.50.720">
    <property type="entry name" value="NAD(P)-binding Rossmann-like Domain"/>
    <property type="match status" value="1"/>
</dbReference>
<dbReference type="SMART" id="SM00839">
    <property type="entry name" value="ELFV_dehydrog"/>
    <property type="match status" value="1"/>
</dbReference>
<evidence type="ECO:0000256" key="4">
    <source>
        <dbReference type="PIRSR" id="PIRSR000185-1"/>
    </source>
</evidence>
<comment type="similarity">
    <text evidence="1 3 7">Belongs to the Glu/Leu/Phe/Val dehydrogenases family.</text>
</comment>
<evidence type="ECO:0000313" key="9">
    <source>
        <dbReference type="EMBL" id="AMW06114.1"/>
    </source>
</evidence>
<dbReference type="AlphaFoldDB" id="A0A143BNV2"/>
<keyword evidence="5" id="KW-0547">Nucleotide-binding</keyword>
<organism evidence="9 10">
    <name type="scientific">Gemmatimonas phototrophica</name>
    <dbReference type="NCBI Taxonomy" id="1379270"/>
    <lineage>
        <taxon>Bacteria</taxon>
        <taxon>Pseudomonadati</taxon>
        <taxon>Gemmatimonadota</taxon>
        <taxon>Gemmatimonadia</taxon>
        <taxon>Gemmatimonadales</taxon>
        <taxon>Gemmatimonadaceae</taxon>
        <taxon>Gemmatimonas</taxon>
    </lineage>
</organism>
<evidence type="ECO:0000256" key="2">
    <source>
        <dbReference type="ARBA" id="ARBA00023002"/>
    </source>
</evidence>
<evidence type="ECO:0000256" key="6">
    <source>
        <dbReference type="PIRSR" id="PIRSR000185-3"/>
    </source>
</evidence>
<dbReference type="InterPro" id="IPR033922">
    <property type="entry name" value="NAD_bind_Glu_DH"/>
</dbReference>
<feature type="binding site" evidence="5">
    <location>
        <position position="231"/>
    </location>
    <ligand>
        <name>NAD(+)</name>
        <dbReference type="ChEBI" id="CHEBI:57540"/>
    </ligand>
</feature>
<dbReference type="RefSeq" id="WP_026848153.1">
    <property type="nucleotide sequence ID" value="NZ_CP011454.1"/>
</dbReference>
<feature type="site" description="Important for catalysis" evidence="6">
    <location>
        <position position="146"/>
    </location>
</feature>
<dbReference type="InterPro" id="IPR006096">
    <property type="entry name" value="Glu/Leu/Phe/Val/Trp_DH_C"/>
</dbReference>
<name>A0A143BNV2_9BACT</name>
<dbReference type="SUPFAM" id="SSF51735">
    <property type="entry name" value="NAD(P)-binding Rossmann-fold domains"/>
    <property type="match status" value="1"/>
</dbReference>
<dbReference type="OrthoDB" id="9803297at2"/>
<dbReference type="CDD" id="cd01076">
    <property type="entry name" value="NAD_bind_1_Glu_DH"/>
    <property type="match status" value="1"/>
</dbReference>
<dbReference type="InterPro" id="IPR014362">
    <property type="entry name" value="Glu_DH"/>
</dbReference>
<keyword evidence="10" id="KW-1185">Reference proteome</keyword>
<dbReference type="Pfam" id="PF00208">
    <property type="entry name" value="ELFV_dehydrog"/>
    <property type="match status" value="1"/>
</dbReference>
<evidence type="ECO:0000313" key="10">
    <source>
        <dbReference type="Proteomes" id="UP000076404"/>
    </source>
</evidence>
<dbReference type="GO" id="GO:0004352">
    <property type="term" value="F:glutamate dehydrogenase (NAD+) activity"/>
    <property type="evidence" value="ECO:0007669"/>
    <property type="project" value="TreeGrafter"/>
</dbReference>
<accession>A0A143BNV2</accession>
<keyword evidence="5" id="KW-0520">NAD</keyword>
<feature type="active site" description="Proton donor" evidence="4">
    <location>
        <position position="104"/>
    </location>
</feature>
<dbReference type="FunFam" id="3.40.50.720:FF:000100">
    <property type="entry name" value="Glutamate dehydrogenase 1, mitochondrial"/>
    <property type="match status" value="1"/>
</dbReference>
<evidence type="ECO:0000256" key="7">
    <source>
        <dbReference type="RuleBase" id="RU004417"/>
    </source>
</evidence>
<dbReference type="PIRSF" id="PIRSF000185">
    <property type="entry name" value="Glu_DH"/>
    <property type="match status" value="1"/>
</dbReference>
<feature type="domain" description="Glutamate/phenylalanine/leucine/valine/L-tryptophan dehydrogenase C-terminal" evidence="8">
    <location>
        <begin position="185"/>
        <end position="467"/>
    </location>
</feature>
<dbReference type="InterPro" id="IPR006095">
    <property type="entry name" value="Glu/Leu/Phe/Val/Trp_DH"/>
</dbReference>
<dbReference type="SUPFAM" id="SSF53223">
    <property type="entry name" value="Aminoacid dehydrogenase-like, N-terminal domain"/>
    <property type="match status" value="1"/>
</dbReference>
<dbReference type="eggNOG" id="COG0334">
    <property type="taxonomic scope" value="Bacteria"/>
</dbReference>
<dbReference type="Gene3D" id="3.40.50.10860">
    <property type="entry name" value="Leucine Dehydrogenase, chain A, domain 1"/>
    <property type="match status" value="1"/>
</dbReference>
<dbReference type="KEGG" id="gph:GEMMAAP_17625"/>
<evidence type="ECO:0000259" key="8">
    <source>
        <dbReference type="SMART" id="SM00839"/>
    </source>
</evidence>
<dbReference type="STRING" id="1379270.GEMMAAP_17625"/>
<proteinExistence type="inferred from homology"/>
<feature type="binding site" evidence="5">
    <location>
        <position position="360"/>
    </location>
    <ligand>
        <name>substrate</name>
    </ligand>
</feature>